<name>A0A7S3Z9K1_9EUKA</name>
<dbReference type="EMBL" id="HBIV01039546">
    <property type="protein sequence ID" value="CAE0676297.1"/>
    <property type="molecule type" value="Transcribed_RNA"/>
</dbReference>
<evidence type="ECO:0000256" key="1">
    <source>
        <dbReference type="SAM" id="MobiDB-lite"/>
    </source>
</evidence>
<feature type="region of interest" description="Disordered" evidence="1">
    <location>
        <begin position="12"/>
        <end position="48"/>
    </location>
</feature>
<dbReference type="AlphaFoldDB" id="A0A7S3Z9K1"/>
<reference evidence="2" key="1">
    <citation type="submission" date="2021-01" db="EMBL/GenBank/DDBJ databases">
        <authorList>
            <person name="Corre E."/>
            <person name="Pelletier E."/>
            <person name="Niang G."/>
            <person name="Scheremetjew M."/>
            <person name="Finn R."/>
            <person name="Kale V."/>
            <person name="Holt S."/>
            <person name="Cochrane G."/>
            <person name="Meng A."/>
            <person name="Brown T."/>
            <person name="Cohen L."/>
        </authorList>
    </citation>
    <scope>NUCLEOTIDE SEQUENCE</scope>
    <source>
        <strain evidence="2">CCCM811</strain>
    </source>
</reference>
<proteinExistence type="predicted"/>
<organism evidence="2">
    <name type="scientific">Lotharella globosa</name>
    <dbReference type="NCBI Taxonomy" id="91324"/>
    <lineage>
        <taxon>Eukaryota</taxon>
        <taxon>Sar</taxon>
        <taxon>Rhizaria</taxon>
        <taxon>Cercozoa</taxon>
        <taxon>Chlorarachniophyceae</taxon>
        <taxon>Lotharella</taxon>
    </lineage>
</organism>
<evidence type="ECO:0000313" key="2">
    <source>
        <dbReference type="EMBL" id="CAE0676297.1"/>
    </source>
</evidence>
<accession>A0A7S3Z9K1</accession>
<gene>
    <name evidence="2" type="ORF">LGLO00237_LOCUS28075</name>
</gene>
<protein>
    <submittedName>
        <fullName evidence="2">Uncharacterized protein</fullName>
    </submittedName>
</protein>
<sequence>MEAASLVFLHANQPQRRHFPPQHMALSAPPSSRLRSEGSRRRGGIYPVGVGRAEDTKESESLKTALEQSDFAREFVKNCARRCHASASVSSTAATCCSSKASLFREDPRSFFGSGTKRKARRLGAVLMVDASFIRDSISPRPRPSLS</sequence>